<dbReference type="GeneID" id="13539840"/>
<evidence type="ECO:0000256" key="1">
    <source>
        <dbReference type="SAM" id="Phobius"/>
    </source>
</evidence>
<feature type="transmembrane region" description="Helical" evidence="1">
    <location>
        <begin position="12"/>
        <end position="32"/>
    </location>
</feature>
<dbReference type="CTD" id="4509"/>
<name>J7EZ87_9NEOP</name>
<organism evidence="2">
    <name type="scientific">Challia fletcheri</name>
    <dbReference type="NCBI Taxonomy" id="1091408"/>
    <lineage>
        <taxon>Eukaryota</taxon>
        <taxon>Metazoa</taxon>
        <taxon>Ecdysozoa</taxon>
        <taxon>Arthropoda</taxon>
        <taxon>Hexapoda</taxon>
        <taxon>Insecta</taxon>
        <taxon>Pterygota</taxon>
        <taxon>Neoptera</taxon>
        <taxon>Polyneoptera</taxon>
        <taxon>Dermaptera</taxon>
        <taxon>Neodermaptera</taxon>
        <taxon>Protodermaptera</taxon>
        <taxon>Pygidicranoidea</taxon>
        <taxon>Pygidicranidae</taxon>
        <taxon>Challia</taxon>
    </lineage>
</organism>
<keyword evidence="1" id="KW-1133">Transmembrane helix</keyword>
<proteinExistence type="predicted"/>
<keyword evidence="1" id="KW-0812">Transmembrane</keyword>
<accession>J7EZ87</accession>
<gene>
    <name evidence="2" type="primary">ATP8</name>
</gene>
<keyword evidence="1" id="KW-0472">Membrane</keyword>
<evidence type="ECO:0000313" key="2">
    <source>
        <dbReference type="EMBL" id="AEP83051.1"/>
    </source>
</evidence>
<keyword evidence="2" id="KW-0496">Mitochondrion</keyword>
<sequence>MPQMSPLSWFWLYVFFVLIYLMFSFNWSYCFLLDSSSKGTNNLMFKLSKSDLSWKW</sequence>
<protein>
    <submittedName>
        <fullName evidence="2">ATP synthase F0 subunit 8</fullName>
    </submittedName>
</protein>
<dbReference type="AlphaFoldDB" id="J7EZ87"/>
<geneLocation type="mitochondrion" evidence="2"/>
<dbReference type="RefSeq" id="YP_006665723.1">
    <property type="nucleotide sequence ID" value="NC_018538.1"/>
</dbReference>
<reference evidence="2" key="1">
    <citation type="journal article" date="2012" name="PLoS ONE">
        <title>Complete Mitochondrial Genome of the Free-Living Earwig, Challia fletcheri (Dermaptera: Pygidicranidae) and Phylogeny of Polyneoptera.</title>
        <authorList>
            <person name="Wan X."/>
            <person name="Kim M.I."/>
            <person name="Kim M.J."/>
            <person name="Kim I."/>
        </authorList>
    </citation>
    <scope>NUCLEOTIDE SEQUENCE</scope>
</reference>
<dbReference type="EMBL" id="JN651407">
    <property type="protein sequence ID" value="AEP83051.1"/>
    <property type="molecule type" value="Genomic_DNA"/>
</dbReference>